<evidence type="ECO:0000313" key="2">
    <source>
        <dbReference type="Proteomes" id="UP001157914"/>
    </source>
</evidence>
<reference evidence="1 2" key="1">
    <citation type="submission" date="2017-05" db="EMBL/GenBank/DDBJ databases">
        <authorList>
            <person name="Varghese N."/>
            <person name="Submissions S."/>
        </authorList>
    </citation>
    <scope>NUCLEOTIDE SEQUENCE [LARGE SCALE GENOMIC DNA]</scope>
    <source>
        <strain evidence="1 2">DSM 15949</strain>
    </source>
</reference>
<accession>A0ABY1N578</accession>
<evidence type="ECO:0000313" key="1">
    <source>
        <dbReference type="EMBL" id="SMP00383.1"/>
    </source>
</evidence>
<dbReference type="EMBL" id="FXTT01000001">
    <property type="protein sequence ID" value="SMP00383.1"/>
    <property type="molecule type" value="Genomic_DNA"/>
</dbReference>
<sequence>MRPRVLAQMGPYAILETKPVRGGKAKYMISILSF</sequence>
<name>A0ABY1N578_9HYPH</name>
<organism evidence="1 2">
    <name type="scientific">Roseibium denhamense</name>
    <dbReference type="NCBI Taxonomy" id="76305"/>
    <lineage>
        <taxon>Bacteria</taxon>
        <taxon>Pseudomonadati</taxon>
        <taxon>Pseudomonadota</taxon>
        <taxon>Alphaproteobacteria</taxon>
        <taxon>Hyphomicrobiales</taxon>
        <taxon>Stappiaceae</taxon>
        <taxon>Roseibium</taxon>
    </lineage>
</organism>
<comment type="caution">
    <text evidence="1">The sequence shown here is derived from an EMBL/GenBank/DDBJ whole genome shotgun (WGS) entry which is preliminary data.</text>
</comment>
<dbReference type="Proteomes" id="UP001157914">
    <property type="component" value="Unassembled WGS sequence"/>
</dbReference>
<protein>
    <submittedName>
        <fullName evidence="1">Uncharacterized protein</fullName>
    </submittedName>
</protein>
<gene>
    <name evidence="1" type="ORF">SAMN06265374_0183</name>
</gene>
<keyword evidence="2" id="KW-1185">Reference proteome</keyword>
<proteinExistence type="predicted"/>